<dbReference type="Pfam" id="PF11326">
    <property type="entry name" value="PANTS-like"/>
    <property type="match status" value="1"/>
</dbReference>
<dbReference type="PANTHER" id="PTHR28052">
    <property type="entry name" value="UPF0545 PROTEIN C22ORF39"/>
    <property type="match status" value="1"/>
</dbReference>
<evidence type="ECO:0000256" key="1">
    <source>
        <dbReference type="SAM" id="Phobius"/>
    </source>
</evidence>
<gene>
    <name evidence="2" type="ORF">F2Q69_00057346</name>
</gene>
<comment type="caution">
    <text evidence="2">The sequence shown here is derived from an EMBL/GenBank/DDBJ whole genome shotgun (WGS) entry which is preliminary data.</text>
</comment>
<protein>
    <submittedName>
        <fullName evidence="2">Uncharacterized protein</fullName>
    </submittedName>
</protein>
<reference evidence="2" key="1">
    <citation type="submission" date="2019-12" db="EMBL/GenBank/DDBJ databases">
        <title>Genome sequencing and annotation of Brassica cretica.</title>
        <authorList>
            <person name="Studholme D.J."/>
            <person name="Sarris P."/>
        </authorList>
    </citation>
    <scope>NUCLEOTIDE SEQUENCE</scope>
    <source>
        <strain evidence="2">PFS-109/04</strain>
        <tissue evidence="2">Leaf</tissue>
    </source>
</reference>
<dbReference type="Proteomes" id="UP000712600">
    <property type="component" value="Unassembled WGS sequence"/>
</dbReference>
<dbReference type="AlphaFoldDB" id="A0A8S9MPY5"/>
<accession>A0A8S9MPY5</accession>
<keyword evidence="1" id="KW-0472">Membrane</keyword>
<evidence type="ECO:0000313" key="2">
    <source>
        <dbReference type="EMBL" id="KAF3485346.1"/>
    </source>
</evidence>
<dbReference type="PANTHER" id="PTHR28052:SF1">
    <property type="entry name" value="UPF0545 PROTEIN C22ORF39"/>
    <property type="match status" value="1"/>
</dbReference>
<keyword evidence="1" id="KW-0812">Transmembrane</keyword>
<dbReference type="InterPro" id="IPR021475">
    <property type="entry name" value="Pants/Emi1-like"/>
</dbReference>
<dbReference type="EMBL" id="QGKX02002183">
    <property type="protein sequence ID" value="KAF3485346.1"/>
    <property type="molecule type" value="Genomic_DNA"/>
</dbReference>
<name>A0A8S9MPY5_BRACR</name>
<feature type="transmembrane region" description="Helical" evidence="1">
    <location>
        <begin position="67"/>
        <end position="84"/>
    </location>
</feature>
<proteinExistence type="predicted"/>
<evidence type="ECO:0000313" key="3">
    <source>
        <dbReference type="Proteomes" id="UP000712600"/>
    </source>
</evidence>
<sequence length="209" mass="23981">MTTETDDSTAVRRRVSCTKCFDALWFCYCTSYPFLLPALSRHDDHGNGRLYSCAAARVVHKMLRRSLVLLLLVMGLLYATNGNVRIRKMSETHLGYVCFVDGMFRWSNITSNGNGTGQGCGLTQDYLFAAPFYQMQQYYRVGKLDDCTKKFSDLFDCLSLKTKTASEAEKIMEEQEQAEAAKHIWIMRTREEASCHWNETFGHLDDPNY</sequence>
<keyword evidence="1" id="KW-1133">Transmembrane helix</keyword>
<organism evidence="2 3">
    <name type="scientific">Brassica cretica</name>
    <name type="common">Mustard</name>
    <dbReference type="NCBI Taxonomy" id="69181"/>
    <lineage>
        <taxon>Eukaryota</taxon>
        <taxon>Viridiplantae</taxon>
        <taxon>Streptophyta</taxon>
        <taxon>Embryophyta</taxon>
        <taxon>Tracheophyta</taxon>
        <taxon>Spermatophyta</taxon>
        <taxon>Magnoliopsida</taxon>
        <taxon>eudicotyledons</taxon>
        <taxon>Gunneridae</taxon>
        <taxon>Pentapetalae</taxon>
        <taxon>rosids</taxon>
        <taxon>malvids</taxon>
        <taxon>Brassicales</taxon>
        <taxon>Brassicaceae</taxon>
        <taxon>Brassiceae</taxon>
        <taxon>Brassica</taxon>
    </lineage>
</organism>